<dbReference type="InterPro" id="IPR036265">
    <property type="entry name" value="HIT-like_sf"/>
</dbReference>
<proteinExistence type="predicted"/>
<dbReference type="GO" id="GO:0003824">
    <property type="term" value="F:catalytic activity"/>
    <property type="evidence" value="ECO:0007669"/>
    <property type="project" value="InterPro"/>
</dbReference>
<dbReference type="SUPFAM" id="SSF54197">
    <property type="entry name" value="HIT-like"/>
    <property type="match status" value="1"/>
</dbReference>
<accession>A0AB38YJ78</accession>
<name>A0AB38YJ78_9GAMM</name>
<comment type="caution">
    <text evidence="1">Lacks conserved residue(s) required for the propagation of feature annotation.</text>
</comment>
<dbReference type="AlphaFoldDB" id="A0AB38YJ78"/>
<dbReference type="InterPro" id="IPR026026">
    <property type="entry name" value="HIT_Hint"/>
</dbReference>
<organism evidence="3">
    <name type="scientific">Salinispirillum sp. LH 10-3-1</name>
    <dbReference type="NCBI Taxonomy" id="2952525"/>
    <lineage>
        <taxon>Bacteria</taxon>
        <taxon>Pseudomonadati</taxon>
        <taxon>Pseudomonadota</taxon>
        <taxon>Gammaproteobacteria</taxon>
        <taxon>Oceanospirillales</taxon>
        <taxon>Saccharospirillaceae</taxon>
        <taxon>Salinispirillum</taxon>
    </lineage>
</organism>
<dbReference type="EMBL" id="CP101717">
    <property type="protein sequence ID" value="WLD59493.1"/>
    <property type="molecule type" value="Genomic_DNA"/>
</dbReference>
<dbReference type="Gene3D" id="3.30.428.10">
    <property type="entry name" value="HIT-like"/>
    <property type="match status" value="1"/>
</dbReference>
<protein>
    <submittedName>
        <fullName evidence="3">HIT family protein</fullName>
    </submittedName>
</protein>
<evidence type="ECO:0000259" key="2">
    <source>
        <dbReference type="PROSITE" id="PS51084"/>
    </source>
</evidence>
<evidence type="ECO:0000313" key="3">
    <source>
        <dbReference type="EMBL" id="WLD59493.1"/>
    </source>
</evidence>
<dbReference type="PROSITE" id="PS51084">
    <property type="entry name" value="HIT_2"/>
    <property type="match status" value="1"/>
</dbReference>
<reference evidence="3" key="1">
    <citation type="submission" date="2022-07" db="EMBL/GenBank/DDBJ databases">
        <title>Complete genome sequence of Salinispirillum sp. LH10-3-1 capable of multiple carbohydrate inversion isolated from a soda lake.</title>
        <authorList>
            <person name="Liu J."/>
            <person name="Zhai Y."/>
            <person name="Zhang H."/>
            <person name="Yang H."/>
            <person name="Qu J."/>
            <person name="Li J."/>
        </authorList>
    </citation>
    <scope>NUCLEOTIDE SEQUENCE</scope>
    <source>
        <strain evidence="3">LH 10-3-1</strain>
    </source>
</reference>
<feature type="domain" description="HIT" evidence="2">
    <location>
        <begin position="44"/>
        <end position="113"/>
    </location>
</feature>
<dbReference type="InterPro" id="IPR011146">
    <property type="entry name" value="HIT-like"/>
</dbReference>
<dbReference type="PIRSF" id="PIRSF000714">
    <property type="entry name" value="HIT"/>
    <property type="match status" value="1"/>
</dbReference>
<evidence type="ECO:0000256" key="1">
    <source>
        <dbReference type="PROSITE-ProRule" id="PRU00464"/>
    </source>
</evidence>
<dbReference type="RefSeq" id="WP_304996785.1">
    <property type="nucleotide sequence ID" value="NZ_CP101717.1"/>
</dbReference>
<gene>
    <name evidence="3" type="ORF">NFC81_06855</name>
</gene>
<sequence>MEKNTDKDSGAFELDHRLQSDCAHVGDLMLCRVLLMKDANYPWIVLVPKREHVSEVYQLDTDDQEQLIWESSFVAQCLAKEFSADKMNVAALGNVVKQLHIHHVVRKHTDPAWPDPVWGRVAPRGYTSAQLKDRVLRLQKAFQTSTFKPAEF</sequence>
<dbReference type="Pfam" id="PF01230">
    <property type="entry name" value="HIT"/>
    <property type="match status" value="1"/>
</dbReference>